<reference evidence="1" key="1">
    <citation type="submission" date="2014-11" db="EMBL/GenBank/DDBJ databases">
        <authorList>
            <person name="Amaro Gonzalez C."/>
        </authorList>
    </citation>
    <scope>NUCLEOTIDE SEQUENCE</scope>
</reference>
<sequence>MGIVHAKFIHDNRDGKSTANVKRVIPGFTKWLPLAGGLQYICQLASSKTRNSSDC</sequence>
<dbReference type="EMBL" id="GBXM01014778">
    <property type="protein sequence ID" value="JAH93799.1"/>
    <property type="molecule type" value="Transcribed_RNA"/>
</dbReference>
<reference evidence="1" key="2">
    <citation type="journal article" date="2015" name="Fish Shellfish Immunol.">
        <title>Early steps in the European eel (Anguilla anguilla)-Vibrio vulnificus interaction in the gills: Role of the RtxA13 toxin.</title>
        <authorList>
            <person name="Callol A."/>
            <person name="Pajuelo D."/>
            <person name="Ebbesson L."/>
            <person name="Teles M."/>
            <person name="MacKenzie S."/>
            <person name="Amaro C."/>
        </authorList>
    </citation>
    <scope>NUCLEOTIDE SEQUENCE</scope>
</reference>
<accession>A0A0E9WTR0</accession>
<protein>
    <submittedName>
        <fullName evidence="1">Uncharacterized protein</fullName>
    </submittedName>
</protein>
<evidence type="ECO:0000313" key="1">
    <source>
        <dbReference type="EMBL" id="JAH93799.1"/>
    </source>
</evidence>
<dbReference type="AlphaFoldDB" id="A0A0E9WTR0"/>
<organism evidence="1">
    <name type="scientific">Anguilla anguilla</name>
    <name type="common">European freshwater eel</name>
    <name type="synonym">Muraena anguilla</name>
    <dbReference type="NCBI Taxonomy" id="7936"/>
    <lineage>
        <taxon>Eukaryota</taxon>
        <taxon>Metazoa</taxon>
        <taxon>Chordata</taxon>
        <taxon>Craniata</taxon>
        <taxon>Vertebrata</taxon>
        <taxon>Euteleostomi</taxon>
        <taxon>Actinopterygii</taxon>
        <taxon>Neopterygii</taxon>
        <taxon>Teleostei</taxon>
        <taxon>Anguilliformes</taxon>
        <taxon>Anguillidae</taxon>
        <taxon>Anguilla</taxon>
    </lineage>
</organism>
<proteinExistence type="predicted"/>
<name>A0A0E9WTR0_ANGAN</name>